<name>A0A0G4HAZ3_9ALVE</name>
<dbReference type="AlphaFoldDB" id="A0A0G4HAZ3"/>
<protein>
    <submittedName>
        <fullName evidence="2">Uncharacterized protein</fullName>
    </submittedName>
</protein>
<accession>A0A0G4HAZ3</accession>
<reference evidence="2" key="1">
    <citation type="submission" date="2014-11" db="EMBL/GenBank/DDBJ databases">
        <authorList>
            <person name="Otto D Thomas"/>
            <person name="Naeem Raeece"/>
        </authorList>
    </citation>
    <scope>NUCLEOTIDE SEQUENCE</scope>
</reference>
<evidence type="ECO:0000313" key="2">
    <source>
        <dbReference type="EMBL" id="CEM40979.1"/>
    </source>
</evidence>
<sequence>MCPSKLRASKKAANIHCATVSFASAAVTSPDLVHGPHFGKDDGATVEAVGELYLEKVSASITYSLKMDYKDNVMVIPSPSGPNVTLTWIDLGKYYGLPLIQDDDSPPSLVGSDKSDDECPPLEDDPDESEDEIDNSAPFHPLLFAMCTTTSPTTTPALHSPPEGIAGVEVSVSMGEAPEGVRVCV</sequence>
<dbReference type="EMBL" id="CDMZ01002144">
    <property type="protein sequence ID" value="CEM40979.1"/>
    <property type="molecule type" value="Genomic_DNA"/>
</dbReference>
<organism evidence="2">
    <name type="scientific">Chromera velia CCMP2878</name>
    <dbReference type="NCBI Taxonomy" id="1169474"/>
    <lineage>
        <taxon>Eukaryota</taxon>
        <taxon>Sar</taxon>
        <taxon>Alveolata</taxon>
        <taxon>Colpodellida</taxon>
        <taxon>Chromeraceae</taxon>
        <taxon>Chromera</taxon>
    </lineage>
</organism>
<feature type="region of interest" description="Disordered" evidence="1">
    <location>
        <begin position="105"/>
        <end position="135"/>
    </location>
</feature>
<dbReference type="PhylomeDB" id="A0A0G4HAZ3"/>
<dbReference type="VEuPathDB" id="CryptoDB:Cvel_25691"/>
<feature type="compositionally biased region" description="Acidic residues" evidence="1">
    <location>
        <begin position="115"/>
        <end position="134"/>
    </location>
</feature>
<evidence type="ECO:0000256" key="1">
    <source>
        <dbReference type="SAM" id="MobiDB-lite"/>
    </source>
</evidence>
<proteinExistence type="predicted"/>
<gene>
    <name evidence="2" type="ORF">Cvel_25691</name>
</gene>